<evidence type="ECO:0000256" key="3">
    <source>
        <dbReference type="ARBA" id="ARBA00048462"/>
    </source>
</evidence>
<dbReference type="SMART" id="SM00827">
    <property type="entry name" value="PKS_AT"/>
    <property type="match status" value="1"/>
</dbReference>
<dbReference type="InterPro" id="IPR050858">
    <property type="entry name" value="Mal-CoA-ACP_Trans/PKS_FabD"/>
</dbReference>
<dbReference type="PIRSF" id="PIRSF000446">
    <property type="entry name" value="Mct"/>
    <property type="match status" value="1"/>
</dbReference>
<dbReference type="InterPro" id="IPR001227">
    <property type="entry name" value="Ac_transferase_dom_sf"/>
</dbReference>
<dbReference type="SUPFAM" id="SSF55048">
    <property type="entry name" value="Probable ACP-binding domain of malonyl-CoA ACP transacylase"/>
    <property type="match status" value="1"/>
</dbReference>
<dbReference type="GO" id="GO:0005829">
    <property type="term" value="C:cytosol"/>
    <property type="evidence" value="ECO:0007669"/>
    <property type="project" value="TreeGrafter"/>
</dbReference>
<comment type="similarity">
    <text evidence="4">Belongs to the fabD family.</text>
</comment>
<dbReference type="InterPro" id="IPR024925">
    <property type="entry name" value="Malonyl_CoA-ACP_transAc"/>
</dbReference>
<evidence type="ECO:0000256" key="1">
    <source>
        <dbReference type="ARBA" id="ARBA00022679"/>
    </source>
</evidence>
<dbReference type="PANTHER" id="PTHR42681">
    <property type="entry name" value="MALONYL-COA-ACYL CARRIER PROTEIN TRANSACYLASE, MITOCHONDRIAL"/>
    <property type="match status" value="1"/>
</dbReference>
<keyword evidence="8" id="KW-1185">Reference proteome</keyword>
<dbReference type="NCBIfam" id="TIGR00128">
    <property type="entry name" value="fabD"/>
    <property type="match status" value="1"/>
</dbReference>
<dbReference type="InterPro" id="IPR016036">
    <property type="entry name" value="Malonyl_transacylase_ACP-bd"/>
</dbReference>
<dbReference type="InterPro" id="IPR014043">
    <property type="entry name" value="Acyl_transferase_dom"/>
</dbReference>
<evidence type="ECO:0000256" key="4">
    <source>
        <dbReference type="PIRNR" id="PIRNR000446"/>
    </source>
</evidence>
<organism evidence="7 8">
    <name type="scientific">Planifilum fulgidum</name>
    <dbReference type="NCBI Taxonomy" id="201973"/>
    <lineage>
        <taxon>Bacteria</taxon>
        <taxon>Bacillati</taxon>
        <taxon>Bacillota</taxon>
        <taxon>Bacilli</taxon>
        <taxon>Bacillales</taxon>
        <taxon>Thermoactinomycetaceae</taxon>
        <taxon>Planifilum</taxon>
    </lineage>
</organism>
<name>A0A1I2RAP0_9BACL</name>
<dbReference type="Proteomes" id="UP000198661">
    <property type="component" value="Unassembled WGS sequence"/>
</dbReference>
<dbReference type="OrthoDB" id="9805460at2"/>
<dbReference type="EC" id="2.3.1.39" evidence="4"/>
<keyword evidence="1 4" id="KW-0808">Transferase</keyword>
<sequence length="312" mass="33183">MGKTAFLFPGQGSQKVGMGRDLAEAHQGAREIFARADEALGFSLSKLCFEGPEEKLRLTAYTQPAILTTSIALYTAFSEGGIVPDLVAGHSLGEYSALVAAGSLNFADAVRIVHQRGNFMEEAVPAGKGAMSAVMGLDRDTLERVCREVSREGRVVEPANLNAPGQIVISGHKEAVEEAGERARQAGARRVVPLAVSGPFHSSLMKPAAERLSEVLADVTVSDASVPVVANVSARPVTDARTIRQSLIDQVASPVLWEDSVRWMMEQGVDTFVEIGPGNVLTGLVKKVNRRVTALSVQDVPSLERALAELKG</sequence>
<keyword evidence="2 4" id="KW-0012">Acyltransferase</keyword>
<evidence type="ECO:0000256" key="2">
    <source>
        <dbReference type="ARBA" id="ARBA00023315"/>
    </source>
</evidence>
<dbReference type="Gene3D" id="3.40.366.10">
    <property type="entry name" value="Malonyl-Coenzyme A Acyl Carrier Protein, domain 2"/>
    <property type="match status" value="1"/>
</dbReference>
<dbReference type="Pfam" id="PF00698">
    <property type="entry name" value="Acyl_transf_1"/>
    <property type="match status" value="1"/>
</dbReference>
<protein>
    <recommendedName>
        <fullName evidence="4">Malonyl CoA-acyl carrier protein transacylase</fullName>
        <ecNumber evidence="4">2.3.1.39</ecNumber>
    </recommendedName>
</protein>
<dbReference type="FunFam" id="3.30.70.250:FF:000001">
    <property type="entry name" value="Malonyl CoA-acyl carrier protein transacylase"/>
    <property type="match status" value="1"/>
</dbReference>
<dbReference type="STRING" id="201973.SAMN04488025_12828"/>
<feature type="domain" description="Malonyl-CoA:ACP transacylase (MAT)" evidence="6">
    <location>
        <begin position="7"/>
        <end position="307"/>
    </location>
</feature>
<comment type="catalytic activity">
    <reaction evidence="3 4">
        <text>holo-[ACP] + malonyl-CoA = malonyl-[ACP] + CoA</text>
        <dbReference type="Rhea" id="RHEA:41792"/>
        <dbReference type="Rhea" id="RHEA-COMP:9623"/>
        <dbReference type="Rhea" id="RHEA-COMP:9685"/>
        <dbReference type="ChEBI" id="CHEBI:57287"/>
        <dbReference type="ChEBI" id="CHEBI:57384"/>
        <dbReference type="ChEBI" id="CHEBI:64479"/>
        <dbReference type="ChEBI" id="CHEBI:78449"/>
        <dbReference type="EC" id="2.3.1.39"/>
    </reaction>
</comment>
<feature type="active site" evidence="5">
    <location>
        <position position="201"/>
    </location>
</feature>
<dbReference type="GO" id="GO:0006633">
    <property type="term" value="P:fatty acid biosynthetic process"/>
    <property type="evidence" value="ECO:0007669"/>
    <property type="project" value="TreeGrafter"/>
</dbReference>
<accession>A0A1I2RAP0</accession>
<evidence type="ECO:0000313" key="8">
    <source>
        <dbReference type="Proteomes" id="UP000198661"/>
    </source>
</evidence>
<feature type="active site" evidence="5">
    <location>
        <position position="91"/>
    </location>
</feature>
<proteinExistence type="inferred from homology"/>
<evidence type="ECO:0000256" key="5">
    <source>
        <dbReference type="PIRSR" id="PIRSR000446-1"/>
    </source>
</evidence>
<dbReference type="AlphaFoldDB" id="A0A1I2RAP0"/>
<evidence type="ECO:0000259" key="6">
    <source>
        <dbReference type="SMART" id="SM00827"/>
    </source>
</evidence>
<dbReference type="Gene3D" id="3.30.70.250">
    <property type="entry name" value="Malonyl-CoA ACP transacylase, ACP-binding"/>
    <property type="match status" value="1"/>
</dbReference>
<dbReference type="PANTHER" id="PTHR42681:SF1">
    <property type="entry name" value="MALONYL-COA-ACYL CARRIER PROTEIN TRANSACYLASE, MITOCHONDRIAL"/>
    <property type="match status" value="1"/>
</dbReference>
<dbReference type="SUPFAM" id="SSF52151">
    <property type="entry name" value="FabD/lysophospholipase-like"/>
    <property type="match status" value="1"/>
</dbReference>
<dbReference type="InterPro" id="IPR004410">
    <property type="entry name" value="Malonyl_CoA-ACP_transAc_FabD"/>
</dbReference>
<dbReference type="GO" id="GO:0004314">
    <property type="term" value="F:[acyl-carrier-protein] S-malonyltransferase activity"/>
    <property type="evidence" value="ECO:0007669"/>
    <property type="project" value="UniProtKB-EC"/>
</dbReference>
<reference evidence="7 8" key="1">
    <citation type="submission" date="2016-10" db="EMBL/GenBank/DDBJ databases">
        <authorList>
            <person name="de Groot N.N."/>
        </authorList>
    </citation>
    <scope>NUCLEOTIDE SEQUENCE [LARGE SCALE GENOMIC DNA]</scope>
    <source>
        <strain evidence="7 8">DSM 44945</strain>
    </source>
</reference>
<gene>
    <name evidence="7" type="ORF">SAMN04488025_12828</name>
</gene>
<evidence type="ECO:0000313" key="7">
    <source>
        <dbReference type="EMBL" id="SFG35657.1"/>
    </source>
</evidence>
<dbReference type="RefSeq" id="WP_092040080.1">
    <property type="nucleotide sequence ID" value="NZ_FOOK01000028.1"/>
</dbReference>
<dbReference type="InterPro" id="IPR016035">
    <property type="entry name" value="Acyl_Trfase/lysoPLipase"/>
</dbReference>
<dbReference type="EMBL" id="FOOK01000028">
    <property type="protein sequence ID" value="SFG35657.1"/>
    <property type="molecule type" value="Genomic_DNA"/>
</dbReference>